<reference evidence="8 9" key="1">
    <citation type="submission" date="2019-09" db="EMBL/GenBank/DDBJ databases">
        <title>Bird 10,000 Genomes (B10K) Project - Family phase.</title>
        <authorList>
            <person name="Zhang G."/>
        </authorList>
    </citation>
    <scope>NUCLEOTIDE SEQUENCE [LARGE SCALE GENOMIC DNA]</scope>
    <source>
        <strain evidence="8">B10K-DU-001-47</strain>
        <tissue evidence="8">Muscle</tissue>
    </source>
</reference>
<evidence type="ECO:0000313" key="9">
    <source>
        <dbReference type="Proteomes" id="UP000537039"/>
    </source>
</evidence>
<dbReference type="GO" id="GO:0016787">
    <property type="term" value="F:hydrolase activity"/>
    <property type="evidence" value="ECO:0007669"/>
    <property type="project" value="UniProtKB-KW"/>
</dbReference>
<protein>
    <submittedName>
        <fullName evidence="8">POK25 protein</fullName>
    </submittedName>
</protein>
<dbReference type="PROSITE" id="PS50994">
    <property type="entry name" value="INTEGRASE"/>
    <property type="match status" value="1"/>
</dbReference>
<evidence type="ECO:0000256" key="3">
    <source>
        <dbReference type="ARBA" id="ARBA00022722"/>
    </source>
</evidence>
<evidence type="ECO:0000256" key="6">
    <source>
        <dbReference type="ARBA" id="ARBA00022918"/>
    </source>
</evidence>
<keyword evidence="6" id="KW-0695">RNA-directed DNA polymerase</keyword>
<dbReference type="InterPro" id="IPR036397">
    <property type="entry name" value="RNaseH_sf"/>
</dbReference>
<dbReference type="Proteomes" id="UP000537039">
    <property type="component" value="Unassembled WGS sequence"/>
</dbReference>
<dbReference type="EMBL" id="VXAE01033976">
    <property type="protein sequence ID" value="NXJ44547.1"/>
    <property type="molecule type" value="Genomic_DNA"/>
</dbReference>
<evidence type="ECO:0000256" key="1">
    <source>
        <dbReference type="ARBA" id="ARBA00022679"/>
    </source>
</evidence>
<keyword evidence="4" id="KW-0255">Endonuclease</keyword>
<dbReference type="InterPro" id="IPR001584">
    <property type="entry name" value="Integrase_cat-core"/>
</dbReference>
<accession>A0A7L0BB90</accession>
<feature type="domain" description="Integrase catalytic" evidence="7">
    <location>
        <begin position="1"/>
        <end position="105"/>
    </location>
</feature>
<feature type="non-terminal residue" evidence="8">
    <location>
        <position position="1"/>
    </location>
</feature>
<organism evidence="8 9">
    <name type="scientific">Ciconia maguari</name>
    <dbReference type="NCBI Taxonomy" id="52777"/>
    <lineage>
        <taxon>Eukaryota</taxon>
        <taxon>Metazoa</taxon>
        <taxon>Chordata</taxon>
        <taxon>Craniata</taxon>
        <taxon>Vertebrata</taxon>
        <taxon>Euteleostomi</taxon>
        <taxon>Archelosauria</taxon>
        <taxon>Archosauria</taxon>
        <taxon>Dinosauria</taxon>
        <taxon>Saurischia</taxon>
        <taxon>Theropoda</taxon>
        <taxon>Coelurosauria</taxon>
        <taxon>Aves</taxon>
        <taxon>Neognathae</taxon>
        <taxon>Neoaves</taxon>
        <taxon>Aequornithes</taxon>
        <taxon>Ciconiiformes</taxon>
        <taxon>Ciconiidae</taxon>
        <taxon>Ciconia</taxon>
    </lineage>
</organism>
<evidence type="ECO:0000256" key="2">
    <source>
        <dbReference type="ARBA" id="ARBA00022695"/>
    </source>
</evidence>
<dbReference type="PANTHER" id="PTHR41694">
    <property type="entry name" value="ENDOGENOUS RETROVIRUS GROUP K MEMBER POL PROTEIN"/>
    <property type="match status" value="1"/>
</dbReference>
<dbReference type="AlphaFoldDB" id="A0A7L0BB90"/>
<keyword evidence="9" id="KW-1185">Reference proteome</keyword>
<name>A0A7L0BB90_9AVES</name>
<evidence type="ECO:0000256" key="5">
    <source>
        <dbReference type="ARBA" id="ARBA00022801"/>
    </source>
</evidence>
<evidence type="ECO:0000259" key="7">
    <source>
        <dbReference type="PROSITE" id="PS50994"/>
    </source>
</evidence>
<dbReference type="GO" id="GO:0004519">
    <property type="term" value="F:endonuclease activity"/>
    <property type="evidence" value="ECO:0007669"/>
    <property type="project" value="UniProtKB-KW"/>
</dbReference>
<keyword evidence="3" id="KW-0540">Nuclease</keyword>
<dbReference type="Gene3D" id="3.30.420.10">
    <property type="entry name" value="Ribonuclease H-like superfamily/Ribonuclease H"/>
    <property type="match status" value="1"/>
</dbReference>
<evidence type="ECO:0000313" key="8">
    <source>
        <dbReference type="EMBL" id="NXJ44547.1"/>
    </source>
</evidence>
<gene>
    <name evidence="8" type="primary">Ervk25_1</name>
    <name evidence="8" type="ORF">CICMAG_R14516</name>
</gene>
<comment type="caution">
    <text evidence="8">The sequence shown here is derived from an EMBL/GenBank/DDBJ whole genome shotgun (WGS) entry which is preliminary data.</text>
</comment>
<dbReference type="GO" id="GO:0003964">
    <property type="term" value="F:RNA-directed DNA polymerase activity"/>
    <property type="evidence" value="ECO:0007669"/>
    <property type="project" value="UniProtKB-KW"/>
</dbReference>
<dbReference type="SUPFAM" id="SSF53098">
    <property type="entry name" value="Ribonuclease H-like"/>
    <property type="match status" value="1"/>
</dbReference>
<dbReference type="GO" id="GO:0035613">
    <property type="term" value="F:RNA stem-loop binding"/>
    <property type="evidence" value="ECO:0007669"/>
    <property type="project" value="TreeGrafter"/>
</dbReference>
<keyword evidence="1" id="KW-0808">Transferase</keyword>
<feature type="non-terminal residue" evidence="8">
    <location>
        <position position="105"/>
    </location>
</feature>
<dbReference type="Pfam" id="PF00665">
    <property type="entry name" value="rve"/>
    <property type="match status" value="1"/>
</dbReference>
<dbReference type="PANTHER" id="PTHR41694:SF3">
    <property type="entry name" value="RNA-DIRECTED DNA POLYMERASE-RELATED"/>
    <property type="match status" value="1"/>
</dbReference>
<sequence>RGLTSNDVWQSDVTEYPCFAPNKYIIVSIDTCSGMIVATAGRKQNSKAITTHWETAIAWLGIPRMIKTDNGLGFVAKETRAWAEKWQIEFRQSIPYNCKGQGIVE</sequence>
<proteinExistence type="predicted"/>
<keyword evidence="5" id="KW-0378">Hydrolase</keyword>
<dbReference type="GO" id="GO:0015074">
    <property type="term" value="P:DNA integration"/>
    <property type="evidence" value="ECO:0007669"/>
    <property type="project" value="InterPro"/>
</dbReference>
<evidence type="ECO:0000256" key="4">
    <source>
        <dbReference type="ARBA" id="ARBA00022759"/>
    </source>
</evidence>
<dbReference type="InterPro" id="IPR012337">
    <property type="entry name" value="RNaseH-like_sf"/>
</dbReference>
<keyword evidence="2" id="KW-0548">Nucleotidyltransferase</keyword>